<dbReference type="CDD" id="cd07987">
    <property type="entry name" value="LPLAT_MGAT-like"/>
    <property type="match status" value="1"/>
</dbReference>
<evidence type="ECO:0000256" key="9">
    <source>
        <dbReference type="ARBA" id="ARBA00023136"/>
    </source>
</evidence>
<accession>A0AAV2T3B4</accession>
<comment type="similarity">
    <text evidence="2 11">Belongs to the diacylglycerol acyltransferase family.</text>
</comment>
<dbReference type="PANTHER" id="PTHR12317:SF79">
    <property type="entry name" value="ACYLTRANSFERASE"/>
    <property type="match status" value="1"/>
</dbReference>
<dbReference type="Proteomes" id="UP001497525">
    <property type="component" value="Unassembled WGS sequence"/>
</dbReference>
<name>A0AAV2T3B4_CALDB</name>
<keyword evidence="9 11" id="KW-0472">Membrane</keyword>
<gene>
    <name evidence="12" type="ORF">CDAUBV1_LOCUS2840</name>
</gene>
<dbReference type="EMBL" id="CAXLJL010000069">
    <property type="protein sequence ID" value="CAL5130667.1"/>
    <property type="molecule type" value="Genomic_DNA"/>
</dbReference>
<proteinExistence type="inferred from homology"/>
<dbReference type="GO" id="GO:0019432">
    <property type="term" value="P:triglyceride biosynthetic process"/>
    <property type="evidence" value="ECO:0007669"/>
    <property type="project" value="TreeGrafter"/>
</dbReference>
<sequence>MTELQSASAQNGAVSNVKDVDFNENFPFGIIVRPRSSEPNVRKSCVSCFLEFISVCAWVFGFLFLGFTCLFIFYFLVYYLLKYAILITVFRHNLPKGMGTTTDLYCHAALFTIFLCYTSYWLLDYGAENRGAHPIRFMRSLLLWQYIAAYFPMQLILSEELVRYSHLHGEQHGERNTGEQKQKTAHKNNVANPLLKHFRGLPATRNYLVGFHPHGIFCTGAFVNFLTDATGFSLAFPDLRPRLGVLKAHFKSPFYRDYLLSLGITAATREGIRYVLDQNQCKTTGNFLVIVVGGAPESLEAQPHEYSLLMRQRFGFFKLALQTGSSLIPCLSFGEQAMYNQVSNKPGSFLRRLQDWLLEVTAFGLPVIYARGPLPYRTPVNTVVGAPIECERIEEPTDSQVLEIKQKYAESLRNLFNRYKEFYDPKAGDLVFI</sequence>
<evidence type="ECO:0000256" key="1">
    <source>
        <dbReference type="ARBA" id="ARBA00004477"/>
    </source>
</evidence>
<dbReference type="AlphaFoldDB" id="A0AAV2T3B4"/>
<keyword evidence="5 11" id="KW-0812">Transmembrane</keyword>
<evidence type="ECO:0000256" key="4">
    <source>
        <dbReference type="ARBA" id="ARBA00022679"/>
    </source>
</evidence>
<feature type="transmembrane region" description="Helical" evidence="11">
    <location>
        <begin position="104"/>
        <end position="123"/>
    </location>
</feature>
<evidence type="ECO:0000256" key="5">
    <source>
        <dbReference type="ARBA" id="ARBA00022692"/>
    </source>
</evidence>
<evidence type="ECO:0000256" key="10">
    <source>
        <dbReference type="ARBA" id="ARBA00023315"/>
    </source>
</evidence>
<evidence type="ECO:0000313" key="12">
    <source>
        <dbReference type="EMBL" id="CAL5130667.1"/>
    </source>
</evidence>
<evidence type="ECO:0000256" key="2">
    <source>
        <dbReference type="ARBA" id="ARBA00005420"/>
    </source>
</evidence>
<evidence type="ECO:0000256" key="11">
    <source>
        <dbReference type="RuleBase" id="RU367023"/>
    </source>
</evidence>
<evidence type="ECO:0000256" key="8">
    <source>
        <dbReference type="ARBA" id="ARBA00023098"/>
    </source>
</evidence>
<evidence type="ECO:0000256" key="6">
    <source>
        <dbReference type="ARBA" id="ARBA00022824"/>
    </source>
</evidence>
<dbReference type="GO" id="GO:0004144">
    <property type="term" value="F:diacylglycerol O-acyltransferase activity"/>
    <property type="evidence" value="ECO:0007669"/>
    <property type="project" value="TreeGrafter"/>
</dbReference>
<evidence type="ECO:0000256" key="3">
    <source>
        <dbReference type="ARBA" id="ARBA00022516"/>
    </source>
</evidence>
<dbReference type="PANTHER" id="PTHR12317">
    <property type="entry name" value="DIACYLGLYCEROL O-ACYLTRANSFERASE"/>
    <property type="match status" value="1"/>
</dbReference>
<keyword evidence="10" id="KW-0012">Acyltransferase</keyword>
<protein>
    <recommendedName>
        <fullName evidence="11">Acyltransferase</fullName>
        <ecNumber evidence="11">2.3.1.-</ecNumber>
    </recommendedName>
</protein>
<evidence type="ECO:0000256" key="7">
    <source>
        <dbReference type="ARBA" id="ARBA00022989"/>
    </source>
</evidence>
<keyword evidence="6 11" id="KW-0256">Endoplasmic reticulum</keyword>
<evidence type="ECO:0000313" key="13">
    <source>
        <dbReference type="Proteomes" id="UP001497525"/>
    </source>
</evidence>
<comment type="subcellular location">
    <subcellularLocation>
        <location evidence="1 11">Endoplasmic reticulum membrane</location>
        <topology evidence="1 11">Multi-pass membrane protein</topology>
    </subcellularLocation>
</comment>
<keyword evidence="8" id="KW-0443">Lipid metabolism</keyword>
<dbReference type="InterPro" id="IPR007130">
    <property type="entry name" value="DAGAT"/>
</dbReference>
<dbReference type="GO" id="GO:0005789">
    <property type="term" value="C:endoplasmic reticulum membrane"/>
    <property type="evidence" value="ECO:0007669"/>
    <property type="project" value="UniProtKB-SubCell"/>
</dbReference>
<keyword evidence="3" id="KW-0444">Lipid biosynthesis</keyword>
<reference evidence="12" key="1">
    <citation type="submission" date="2024-06" db="EMBL/GenBank/DDBJ databases">
        <authorList>
            <person name="Liu X."/>
            <person name="Lenzi L."/>
            <person name="Haldenby T S."/>
            <person name="Uol C."/>
        </authorList>
    </citation>
    <scope>NUCLEOTIDE SEQUENCE</scope>
</reference>
<comment type="caution">
    <text evidence="12">The sequence shown here is derived from an EMBL/GenBank/DDBJ whole genome shotgun (WGS) entry which is preliminary data.</text>
</comment>
<organism evidence="12 13">
    <name type="scientific">Calicophoron daubneyi</name>
    <name type="common">Rumen fluke</name>
    <name type="synonym">Paramphistomum daubneyi</name>
    <dbReference type="NCBI Taxonomy" id="300641"/>
    <lineage>
        <taxon>Eukaryota</taxon>
        <taxon>Metazoa</taxon>
        <taxon>Spiralia</taxon>
        <taxon>Lophotrochozoa</taxon>
        <taxon>Platyhelminthes</taxon>
        <taxon>Trematoda</taxon>
        <taxon>Digenea</taxon>
        <taxon>Plagiorchiida</taxon>
        <taxon>Pronocephalata</taxon>
        <taxon>Paramphistomoidea</taxon>
        <taxon>Paramphistomidae</taxon>
        <taxon>Calicophoron</taxon>
    </lineage>
</organism>
<keyword evidence="4 11" id="KW-0808">Transferase</keyword>
<feature type="transmembrane region" description="Helical" evidence="11">
    <location>
        <begin position="143"/>
        <end position="162"/>
    </location>
</feature>
<dbReference type="Pfam" id="PF03982">
    <property type="entry name" value="DAGAT"/>
    <property type="match status" value="1"/>
</dbReference>
<dbReference type="EC" id="2.3.1.-" evidence="11"/>
<keyword evidence="7 11" id="KW-1133">Transmembrane helix</keyword>